<feature type="compositionally biased region" description="Polar residues" evidence="1">
    <location>
        <begin position="93"/>
        <end position="102"/>
    </location>
</feature>
<proteinExistence type="predicted"/>
<name>A0A0J8B3M6_BETVV</name>
<feature type="compositionally biased region" description="Polar residues" evidence="1">
    <location>
        <begin position="25"/>
        <end position="38"/>
    </location>
</feature>
<dbReference type="Proteomes" id="UP000035740">
    <property type="component" value="Unassembled WGS sequence"/>
</dbReference>
<sequence length="273" mass="30010">NRNLRESLQAPLSENIVSHLRGRSRSSAGSIPQEQSVTPVAASAQRRVMPRRQNVLNNQQANPVSASPSRIRTRSSISSAAALPSLAISARVTRQSTANSGASDPGTPPRRSSTRVVPQSDQPLRARRPRTELDSAGLQLSRSAYHTRSHSIVAAGSSVYNTAAQPANDIISPTYNTRSQANIAVVATGRTTRTSQMAVESSIVSSLIPLTRRNHSNSRSPQEERVRARSFTPPRTRSRRRSPNRRIWRELSESSGDDVPVRLLPRRRINEEH</sequence>
<protein>
    <submittedName>
        <fullName evidence="2">Uncharacterized protein</fullName>
    </submittedName>
</protein>
<organism evidence="2 3">
    <name type="scientific">Beta vulgaris subsp. vulgaris</name>
    <name type="common">Beet</name>
    <dbReference type="NCBI Taxonomy" id="3555"/>
    <lineage>
        <taxon>Eukaryota</taxon>
        <taxon>Viridiplantae</taxon>
        <taxon>Streptophyta</taxon>
        <taxon>Embryophyta</taxon>
        <taxon>Tracheophyta</taxon>
        <taxon>Spermatophyta</taxon>
        <taxon>Magnoliopsida</taxon>
        <taxon>eudicotyledons</taxon>
        <taxon>Gunneridae</taxon>
        <taxon>Pentapetalae</taxon>
        <taxon>Caryophyllales</taxon>
        <taxon>Chenopodiaceae</taxon>
        <taxon>Betoideae</taxon>
        <taxon>Beta</taxon>
    </lineage>
</organism>
<feature type="region of interest" description="Disordered" evidence="1">
    <location>
        <begin position="210"/>
        <end position="244"/>
    </location>
</feature>
<keyword evidence="3" id="KW-1185">Reference proteome</keyword>
<dbReference type="AlphaFoldDB" id="A0A0J8B3M6"/>
<dbReference type="Gramene" id="KMS94452">
    <property type="protein sequence ID" value="KMS94452"/>
    <property type="gene ID" value="BVRB_021280"/>
</dbReference>
<feature type="compositionally biased region" description="Polar residues" evidence="1">
    <location>
        <begin position="54"/>
        <end position="64"/>
    </location>
</feature>
<feature type="compositionally biased region" description="Low complexity" evidence="1">
    <location>
        <begin position="65"/>
        <end position="77"/>
    </location>
</feature>
<evidence type="ECO:0000256" key="1">
    <source>
        <dbReference type="SAM" id="MobiDB-lite"/>
    </source>
</evidence>
<evidence type="ECO:0000313" key="2">
    <source>
        <dbReference type="EMBL" id="KMS94452.1"/>
    </source>
</evidence>
<feature type="non-terminal residue" evidence="2">
    <location>
        <position position="1"/>
    </location>
</feature>
<accession>A0A0J8B3M6</accession>
<gene>
    <name evidence="2" type="ORF">BVRB_021280</name>
</gene>
<evidence type="ECO:0000313" key="3">
    <source>
        <dbReference type="Proteomes" id="UP000035740"/>
    </source>
</evidence>
<feature type="compositionally biased region" description="Polar residues" evidence="1">
    <location>
        <begin position="110"/>
        <end position="122"/>
    </location>
</feature>
<feature type="region of interest" description="Disordered" evidence="1">
    <location>
        <begin position="21"/>
        <end position="77"/>
    </location>
</feature>
<reference evidence="2 3" key="1">
    <citation type="journal article" date="2014" name="Nature">
        <title>The genome of the recently domesticated crop plant sugar beet (Beta vulgaris).</title>
        <authorList>
            <person name="Dohm J.C."/>
            <person name="Minoche A.E."/>
            <person name="Holtgrawe D."/>
            <person name="Capella-Gutierrez S."/>
            <person name="Zakrzewski F."/>
            <person name="Tafer H."/>
            <person name="Rupp O."/>
            <person name="Sorensen T.R."/>
            <person name="Stracke R."/>
            <person name="Reinhardt R."/>
            <person name="Goesmann A."/>
            <person name="Kraft T."/>
            <person name="Schulz B."/>
            <person name="Stadler P.F."/>
            <person name="Schmidt T."/>
            <person name="Gabaldon T."/>
            <person name="Lehrach H."/>
            <person name="Weisshaar B."/>
            <person name="Himmelbauer H."/>
        </authorList>
    </citation>
    <scope>NUCLEOTIDE SEQUENCE [LARGE SCALE GENOMIC DNA]</scope>
    <source>
        <tissue evidence="2">Taproot</tissue>
    </source>
</reference>
<dbReference type="EMBL" id="KQ093287">
    <property type="protein sequence ID" value="KMS94452.1"/>
    <property type="molecule type" value="Genomic_DNA"/>
</dbReference>
<feature type="region of interest" description="Disordered" evidence="1">
    <location>
        <begin position="93"/>
        <end position="136"/>
    </location>
</feature>